<protein>
    <submittedName>
        <fullName evidence="1">SFRICE_038439</fullName>
    </submittedName>
</protein>
<accession>A0A2H1WZB8</accession>
<sequence length="61" mass="7019">MVKTMIVSQSFSLIINSLGSSTSLLTTTLPTELNRTQLHNEMEKDKKYCYFKGKKETIFRS</sequence>
<dbReference type="EMBL" id="ODYU01012174">
    <property type="protein sequence ID" value="SOQ58347.1"/>
    <property type="molecule type" value="Genomic_DNA"/>
</dbReference>
<dbReference type="AlphaFoldDB" id="A0A2H1WZB8"/>
<evidence type="ECO:0000313" key="1">
    <source>
        <dbReference type="EMBL" id="SOQ58347.1"/>
    </source>
</evidence>
<gene>
    <name evidence="1" type="ORF">SFRICE_038439</name>
</gene>
<proteinExistence type="predicted"/>
<reference evidence="1" key="1">
    <citation type="submission" date="2016-07" db="EMBL/GenBank/DDBJ databases">
        <authorList>
            <person name="Bretaudeau A."/>
        </authorList>
    </citation>
    <scope>NUCLEOTIDE SEQUENCE</scope>
    <source>
        <strain evidence="1">Rice</strain>
        <tissue evidence="1">Whole body</tissue>
    </source>
</reference>
<organism evidence="1">
    <name type="scientific">Spodoptera frugiperda</name>
    <name type="common">Fall armyworm</name>
    <dbReference type="NCBI Taxonomy" id="7108"/>
    <lineage>
        <taxon>Eukaryota</taxon>
        <taxon>Metazoa</taxon>
        <taxon>Ecdysozoa</taxon>
        <taxon>Arthropoda</taxon>
        <taxon>Hexapoda</taxon>
        <taxon>Insecta</taxon>
        <taxon>Pterygota</taxon>
        <taxon>Neoptera</taxon>
        <taxon>Endopterygota</taxon>
        <taxon>Lepidoptera</taxon>
        <taxon>Glossata</taxon>
        <taxon>Ditrysia</taxon>
        <taxon>Noctuoidea</taxon>
        <taxon>Noctuidae</taxon>
        <taxon>Amphipyrinae</taxon>
        <taxon>Spodoptera</taxon>
    </lineage>
</organism>
<name>A0A2H1WZB8_SPOFR</name>